<accession>A0ABY5JKI2</accession>
<dbReference type="EMBL" id="CP071249">
    <property type="protein sequence ID" value="UUF05751.1"/>
    <property type="molecule type" value="Genomic_DNA"/>
</dbReference>
<feature type="domain" description="Antitoxin SocA-like Panacea" evidence="1">
    <location>
        <begin position="229"/>
        <end position="317"/>
    </location>
</feature>
<evidence type="ECO:0000313" key="3">
    <source>
        <dbReference type="Proteomes" id="UP001058016"/>
    </source>
</evidence>
<evidence type="ECO:0000313" key="2">
    <source>
        <dbReference type="EMBL" id="UUF05751.1"/>
    </source>
</evidence>
<sequence length="370" mass="43889">MREFCVKCQKEVEYKVLKNWRQKIVKGFEVEFEKQEAICNECQHLIFVDTIHEQNSENAKKAYQKKVSHETITIIESIMSKYNIGKRPLSLLLDWGELTITRYLKGMPPKKEYLDVLKKVNDDPKLFDDILQKNHQKLTKIAYEKCMNQLKQLGLSDQYEDEIIQSPVITDEETFDVNLEDHHDFTFDVASTDEQENHLEYNDLNQKDKIFDVVNYILSLSDDLTPLALQKILYYAQAFFKVFYGYHLFENHCEAWDHGPVYPEIYHKFQSYDDMNPKSGHCSLTEEEQFFIELIMRYFGCYSGKSLERMTHCEKPWRETRKSLASSQTSRKIMDQDLIESYFNEVSKKYNMLSITDIVDYSTALFTRVL</sequence>
<dbReference type="InterPro" id="IPR025272">
    <property type="entry name" value="SocA_Panacea"/>
</dbReference>
<name>A0ABY5JKI2_9FIRM</name>
<evidence type="ECO:0000259" key="1">
    <source>
        <dbReference type="Pfam" id="PF13274"/>
    </source>
</evidence>
<dbReference type="Pfam" id="PF13274">
    <property type="entry name" value="SocA_Panacea"/>
    <property type="match status" value="1"/>
</dbReference>
<keyword evidence="3" id="KW-1185">Reference proteome</keyword>
<organism evidence="2 3">
    <name type="scientific">Turicibacter bilis</name>
    <dbReference type="NCBI Taxonomy" id="2735723"/>
    <lineage>
        <taxon>Bacteria</taxon>
        <taxon>Bacillati</taxon>
        <taxon>Bacillota</taxon>
        <taxon>Erysipelotrichia</taxon>
        <taxon>Erysipelotrichales</taxon>
        <taxon>Turicibacteraceae</taxon>
        <taxon>Turicibacter</taxon>
    </lineage>
</organism>
<dbReference type="RefSeq" id="WP_212726153.1">
    <property type="nucleotide sequence ID" value="NZ_CP071249.1"/>
</dbReference>
<proteinExistence type="predicted"/>
<gene>
    <name evidence="2" type="ORF">J0J69_12040</name>
</gene>
<protein>
    <submittedName>
        <fullName evidence="2">DUF4065 domain-containing protein</fullName>
    </submittedName>
</protein>
<dbReference type="Proteomes" id="UP001058016">
    <property type="component" value="Chromosome"/>
</dbReference>
<reference evidence="2 3" key="1">
    <citation type="submission" date="2021-03" db="EMBL/GenBank/DDBJ databases">
        <title>Comparative Genomics and Metabolomics in the genus Turicibacter.</title>
        <authorList>
            <person name="Maki J."/>
            <person name="Looft T."/>
        </authorList>
    </citation>
    <scope>NUCLEOTIDE SEQUENCE [LARGE SCALE GENOMIC DNA]</scope>
    <source>
        <strain evidence="2 3">MMM721</strain>
    </source>
</reference>